<proteinExistence type="inferred from homology"/>
<feature type="domain" description="U3 small nucleolar RNA-associated protein 6 N-terminal" evidence="7">
    <location>
        <begin position="9"/>
        <end position="91"/>
    </location>
</feature>
<dbReference type="InterPro" id="IPR003107">
    <property type="entry name" value="HAT"/>
</dbReference>
<protein>
    <submittedName>
        <fullName evidence="8">U3 small nucleolar RNA-associated protein 6-domain-containing protein</fullName>
    </submittedName>
</protein>
<evidence type="ECO:0000256" key="5">
    <source>
        <dbReference type="ARBA" id="ARBA00023242"/>
    </source>
</evidence>
<name>A0AAD4QEH9_9AGAM</name>
<comment type="caution">
    <text evidence="8">The sequence shown here is derived from an EMBL/GenBank/DDBJ whole genome shotgun (WGS) entry which is preliminary data.</text>
</comment>
<evidence type="ECO:0000256" key="2">
    <source>
        <dbReference type="ARBA" id="ARBA00010734"/>
    </source>
</evidence>
<dbReference type="GO" id="GO:0032040">
    <property type="term" value="C:small-subunit processome"/>
    <property type="evidence" value="ECO:0007669"/>
    <property type="project" value="TreeGrafter"/>
</dbReference>
<evidence type="ECO:0000256" key="4">
    <source>
        <dbReference type="ARBA" id="ARBA00022737"/>
    </source>
</evidence>
<accession>A0AAD4QEH9</accession>
<dbReference type="PANTHER" id="PTHR23271:SF1">
    <property type="entry name" value="U3 SMALL NUCLEOLAR RNA-ASSOCIATED PROTEIN 6 HOMOLOG"/>
    <property type="match status" value="1"/>
</dbReference>
<dbReference type="Pfam" id="PF08640">
    <property type="entry name" value="U3_assoc_6"/>
    <property type="match status" value="1"/>
</dbReference>
<reference evidence="8" key="1">
    <citation type="submission" date="2022-01" db="EMBL/GenBank/DDBJ databases">
        <title>Comparative genomics reveals a dynamic genome evolution in the ectomycorrhizal milk-cap (Lactarius) mushrooms.</title>
        <authorList>
            <consortium name="DOE Joint Genome Institute"/>
            <person name="Lebreton A."/>
            <person name="Tang N."/>
            <person name="Kuo A."/>
            <person name="LaButti K."/>
            <person name="Drula E."/>
            <person name="Barry K."/>
            <person name="Clum A."/>
            <person name="Lipzen A."/>
            <person name="Mousain D."/>
            <person name="Ng V."/>
            <person name="Wang R."/>
            <person name="Wang X."/>
            <person name="Dai Y."/>
            <person name="Henrissat B."/>
            <person name="Grigoriev I.V."/>
            <person name="Guerin-Laguette A."/>
            <person name="Yu F."/>
            <person name="Martin F.M."/>
        </authorList>
    </citation>
    <scope>NUCLEOTIDE SEQUENCE</scope>
    <source>
        <strain evidence="8">QP</strain>
    </source>
</reference>
<evidence type="ECO:0000256" key="6">
    <source>
        <dbReference type="SAM" id="MobiDB-lite"/>
    </source>
</evidence>
<sequence length="654" mass="72362">MERVQFQQEQMLAELKDLGEKGLFSSSEIKHILKKRTAFEMALVRRIPNKNDYLRYAAYEMGLEALRRKRAARLKIPKSPPSISDYALTRRQFHIFERALQKFKSDVSLWLQYLRLAQREGARALAGRIAARAVQLHPRTPALYVLAAAHELANGGMGAARSLLLRGLRLNANSTEMWREYVRLELGFVEAVRRRWDVLDITLDSAEGEGEGERVDRAEEQAMGDAARRAIMDGAIVRQAIDSGAKALPTIELFQSLQELIAGYPATEALRSALLDHLHERLAETLPGDASAVVLRATRALALTSAEELAGGALGQQPPEEMAAAYAQFVEEWCGKEDVDVHLKLYLVGGLHALIKRQSKSDKPPAAVLLAAHIRLLLTLADLPKPPAAPHRILRLAARYTSAAQSDARVWLARLCAESAHGTADSTSAAGASARRAVPACVEIWLWSAERCEQEGGLDALLAESMRADVAARRDVHQALLMRFVDALDALPSAAARRERVEHVARRCLPGAAVWARSFGVLAAADTGVDADEHEALLRDVYEYWRGAGDVEEATLSWARWLLERKGRGDEAMRVVARVHGAVGGAALAQRWAAVVRQRECDNQREMGDDPDETDDLNKRPIIFISPSAFRPQTFDRAADREQRQKGLAKADRL</sequence>
<evidence type="ECO:0000256" key="3">
    <source>
        <dbReference type="ARBA" id="ARBA00022552"/>
    </source>
</evidence>
<keyword evidence="9" id="KW-1185">Reference proteome</keyword>
<dbReference type="AlphaFoldDB" id="A0AAD4QEH9"/>
<dbReference type="InterPro" id="IPR055347">
    <property type="entry name" value="UTP6_N"/>
</dbReference>
<gene>
    <name evidence="8" type="ORF">EDB92DRAFT_1854350</name>
</gene>
<dbReference type="PANTHER" id="PTHR23271">
    <property type="entry name" value="HEPATOCELLULAR CARCINOMA-ASSOCIATED ANTIGEN 66"/>
    <property type="match status" value="1"/>
</dbReference>
<dbReference type="GO" id="GO:0034388">
    <property type="term" value="C:Pwp2p-containing subcomplex of 90S preribosome"/>
    <property type="evidence" value="ECO:0007669"/>
    <property type="project" value="TreeGrafter"/>
</dbReference>
<dbReference type="Gene3D" id="1.25.40.10">
    <property type="entry name" value="Tetratricopeptide repeat domain"/>
    <property type="match status" value="1"/>
</dbReference>
<keyword evidence="3" id="KW-0698">rRNA processing</keyword>
<feature type="compositionally biased region" description="Basic and acidic residues" evidence="6">
    <location>
        <begin position="637"/>
        <end position="654"/>
    </location>
</feature>
<evidence type="ECO:0000256" key="1">
    <source>
        <dbReference type="ARBA" id="ARBA00004604"/>
    </source>
</evidence>
<evidence type="ECO:0000313" key="9">
    <source>
        <dbReference type="Proteomes" id="UP001201163"/>
    </source>
</evidence>
<organism evidence="8 9">
    <name type="scientific">Lactarius akahatsu</name>
    <dbReference type="NCBI Taxonomy" id="416441"/>
    <lineage>
        <taxon>Eukaryota</taxon>
        <taxon>Fungi</taxon>
        <taxon>Dikarya</taxon>
        <taxon>Basidiomycota</taxon>
        <taxon>Agaricomycotina</taxon>
        <taxon>Agaricomycetes</taxon>
        <taxon>Russulales</taxon>
        <taxon>Russulaceae</taxon>
        <taxon>Lactarius</taxon>
    </lineage>
</organism>
<dbReference type="InterPro" id="IPR013949">
    <property type="entry name" value="Utp6"/>
</dbReference>
<comment type="similarity">
    <text evidence="2">Belongs to the UTP6 family.</text>
</comment>
<dbReference type="SUPFAM" id="SSF48452">
    <property type="entry name" value="TPR-like"/>
    <property type="match status" value="1"/>
</dbReference>
<keyword evidence="4" id="KW-0677">Repeat</keyword>
<dbReference type="Proteomes" id="UP001201163">
    <property type="component" value="Unassembled WGS sequence"/>
</dbReference>
<dbReference type="SMART" id="SM00386">
    <property type="entry name" value="HAT"/>
    <property type="match status" value="4"/>
</dbReference>
<dbReference type="GO" id="GO:0030515">
    <property type="term" value="F:snoRNA binding"/>
    <property type="evidence" value="ECO:0007669"/>
    <property type="project" value="InterPro"/>
</dbReference>
<evidence type="ECO:0000259" key="7">
    <source>
        <dbReference type="Pfam" id="PF08640"/>
    </source>
</evidence>
<evidence type="ECO:0000313" key="8">
    <source>
        <dbReference type="EMBL" id="KAH8993471.1"/>
    </source>
</evidence>
<dbReference type="EMBL" id="JAKELL010000018">
    <property type="protein sequence ID" value="KAH8993471.1"/>
    <property type="molecule type" value="Genomic_DNA"/>
</dbReference>
<dbReference type="GO" id="GO:0000462">
    <property type="term" value="P:maturation of SSU-rRNA from tricistronic rRNA transcript (SSU-rRNA, 5.8S rRNA, LSU-rRNA)"/>
    <property type="evidence" value="ECO:0007669"/>
    <property type="project" value="InterPro"/>
</dbReference>
<comment type="subcellular location">
    <subcellularLocation>
        <location evidence="1">Nucleus</location>
        <location evidence="1">Nucleolus</location>
    </subcellularLocation>
</comment>
<keyword evidence="5" id="KW-0539">Nucleus</keyword>
<dbReference type="InterPro" id="IPR011990">
    <property type="entry name" value="TPR-like_helical_dom_sf"/>
</dbReference>
<feature type="region of interest" description="Disordered" evidence="6">
    <location>
        <begin position="635"/>
        <end position="654"/>
    </location>
</feature>